<feature type="compositionally biased region" description="Low complexity" evidence="1">
    <location>
        <begin position="61"/>
        <end position="81"/>
    </location>
</feature>
<dbReference type="Pfam" id="PF04827">
    <property type="entry name" value="Plant_tran"/>
    <property type="match status" value="1"/>
</dbReference>
<dbReference type="PANTHER" id="PTHR47150:SF7">
    <property type="entry name" value="NUCLEASE"/>
    <property type="match status" value="1"/>
</dbReference>
<feature type="region of interest" description="Disordered" evidence="1">
    <location>
        <begin position="21"/>
        <end position="81"/>
    </location>
</feature>
<name>A0A059Q0W7_9POAL</name>
<proteinExistence type="predicted"/>
<dbReference type="InterPro" id="IPR006912">
    <property type="entry name" value="Harbinger_derived_prot"/>
</dbReference>
<dbReference type="AlphaFoldDB" id="A0A059Q0W7"/>
<reference evidence="2" key="1">
    <citation type="submission" date="2013-05" db="EMBL/GenBank/DDBJ databases">
        <title>Building the sugarcane genome for biotechnology and identifying evolutionary trends.</title>
        <authorList>
            <person name="De Setta N."/>
            <person name="Monteiro-Vitorello C.B."/>
            <person name="Metcalfe C.J."/>
            <person name="Cruz G.M.Q."/>
            <person name="Del Bem L.E."/>
            <person name="Vicentini R."/>
            <person name="Nogueira F.T.S."/>
            <person name="Campos R.A."/>
            <person name="Nunes S.L."/>
            <person name="Turrini P.C.G."/>
            <person name="Vieira A.P."/>
            <person name="Cruz E.A.O."/>
            <person name="Correa T.C.S."/>
            <person name="Hotta C.T."/>
            <person name="de Mello-Varani A."/>
            <person name="Vautrin S."/>
            <person name="Trindade A.S."/>
            <person name="Vilela M.M."/>
            <person name="Horta C.L."/>
            <person name="Sato P.M."/>
            <person name="de Andrade R.F."/>
            <person name="Nishiyama M.Y."/>
            <person name="Cardoso-Silva C.B."/>
            <person name="Scortecci K.C."/>
            <person name="Garcia A.A.F."/>
            <person name="Carneiro M.S."/>
            <person name="Kim C."/>
            <person name="Paterson A.H."/>
            <person name="Berges H."/>
            <person name="D'Hont A."/>
            <person name="de-Souza A.P."/>
            <person name="Souza G.M."/>
            <person name="Vincentz M."/>
            <person name="Kitajima J.P."/>
            <person name="Van Sluys M.-A."/>
        </authorList>
    </citation>
    <scope>NUCLEOTIDE SEQUENCE</scope>
</reference>
<accession>A0A059Q0W7</accession>
<organism evidence="2">
    <name type="scientific">Saccharum hybrid cultivar R570</name>
    <dbReference type="NCBI Taxonomy" id="131158"/>
    <lineage>
        <taxon>Eukaryota</taxon>
        <taxon>Viridiplantae</taxon>
        <taxon>Streptophyta</taxon>
        <taxon>Embryophyta</taxon>
        <taxon>Tracheophyta</taxon>
        <taxon>Spermatophyta</taxon>
        <taxon>Magnoliopsida</taxon>
        <taxon>Liliopsida</taxon>
        <taxon>Poales</taxon>
        <taxon>Poaceae</taxon>
        <taxon>PACMAD clade</taxon>
        <taxon>Panicoideae</taxon>
        <taxon>Andropogonodae</taxon>
        <taxon>Andropogoneae</taxon>
        <taxon>Saccharinae</taxon>
        <taxon>Saccharum</taxon>
        <taxon>Saccharum officinarum species complex</taxon>
    </lineage>
</organism>
<sequence length="504" mass="57320">MPAPLSNRYGLADLEKKVLGLKGDGDEEGRDHGGDSFRALPGRRPIPSRDLRRALAPGKRSAIAGGPALAPSASSSSGEQWSAPIGNLGELSANVDALQKLLRRKAIFVDDDIFSKASLAADQARTIKMSRFRTRVHRWWDEEDESDVDDLFIIAGLLEGSKRNKRKKKFHGSLPGRCKVPRDISGGHNRIYLDYFADQCVYSERHFRRRFRMSRSLFLRIVDAVESHDDYFRQKPDAIGTLGASPIQKVVAAVRMLAYGISADFLDEYVRMGESTIIECLKHFVKAVVKVFGEEYLRAPNAQDTVRLLAINSARGFPGSLNDINVLRRSPLFQSLTSGTAPQVEYMVNGNKYTMGYYLADGIYPAWATFVKAFQRPQGNKKIHFTMAQEAARKDVKRAFGVLQARFAIVRGPARMWHKEDLWYIMQACVILHNMIIEDERDEEDDFNYHQEGIPMLQPVDYQRRNPLVLEDFLKIHDEIEDRSSHERLRDDLVEHLWAIHSSR</sequence>
<dbReference type="PANTHER" id="PTHR47150">
    <property type="entry name" value="OS12G0169200 PROTEIN"/>
    <property type="match status" value="1"/>
</dbReference>
<protein>
    <submittedName>
        <fullName evidence="2">Uncharacterized protein</fullName>
    </submittedName>
</protein>
<evidence type="ECO:0000313" key="2">
    <source>
        <dbReference type="EMBL" id="AGT16664.1"/>
    </source>
</evidence>
<evidence type="ECO:0000256" key="1">
    <source>
        <dbReference type="SAM" id="MobiDB-lite"/>
    </source>
</evidence>
<dbReference type="EMBL" id="KF184741">
    <property type="protein sequence ID" value="AGT16664.1"/>
    <property type="molecule type" value="Genomic_DNA"/>
</dbReference>
<gene>
    <name evidence="2" type="ORF">SHCRBa_107_F16_F_190</name>
</gene>